<gene>
    <name evidence="1" type="ORF">KI387_000613</name>
</gene>
<evidence type="ECO:0000313" key="2">
    <source>
        <dbReference type="Proteomes" id="UP000824469"/>
    </source>
</evidence>
<comment type="caution">
    <text evidence="1">The sequence shown here is derived from an EMBL/GenBank/DDBJ whole genome shotgun (WGS) entry which is preliminary data.</text>
</comment>
<accession>A0AA38LN69</accession>
<dbReference type="AlphaFoldDB" id="A0AA38LN69"/>
<keyword evidence="2" id="KW-1185">Reference proteome</keyword>
<reference evidence="1 2" key="1">
    <citation type="journal article" date="2021" name="Nat. Plants">
        <title>The Taxus genome provides insights into paclitaxel biosynthesis.</title>
        <authorList>
            <person name="Xiong X."/>
            <person name="Gou J."/>
            <person name="Liao Q."/>
            <person name="Li Y."/>
            <person name="Zhou Q."/>
            <person name="Bi G."/>
            <person name="Li C."/>
            <person name="Du R."/>
            <person name="Wang X."/>
            <person name="Sun T."/>
            <person name="Guo L."/>
            <person name="Liang H."/>
            <person name="Lu P."/>
            <person name="Wu Y."/>
            <person name="Zhang Z."/>
            <person name="Ro D.K."/>
            <person name="Shang Y."/>
            <person name="Huang S."/>
            <person name="Yan J."/>
        </authorList>
    </citation>
    <scope>NUCLEOTIDE SEQUENCE [LARGE SCALE GENOMIC DNA]</scope>
    <source>
        <strain evidence="1">Ta-2019</strain>
    </source>
</reference>
<organism evidence="1 2">
    <name type="scientific">Taxus chinensis</name>
    <name type="common">Chinese yew</name>
    <name type="synonym">Taxus wallichiana var. chinensis</name>
    <dbReference type="NCBI Taxonomy" id="29808"/>
    <lineage>
        <taxon>Eukaryota</taxon>
        <taxon>Viridiplantae</taxon>
        <taxon>Streptophyta</taxon>
        <taxon>Embryophyta</taxon>
        <taxon>Tracheophyta</taxon>
        <taxon>Spermatophyta</taxon>
        <taxon>Pinopsida</taxon>
        <taxon>Pinidae</taxon>
        <taxon>Conifers II</taxon>
        <taxon>Cupressales</taxon>
        <taxon>Taxaceae</taxon>
        <taxon>Taxus</taxon>
    </lineage>
</organism>
<protein>
    <submittedName>
        <fullName evidence="1">Uncharacterized protein</fullName>
    </submittedName>
</protein>
<evidence type="ECO:0000313" key="1">
    <source>
        <dbReference type="EMBL" id="KAH9328505.1"/>
    </source>
</evidence>
<name>A0AA38LN69_TAXCH</name>
<proteinExistence type="predicted"/>
<feature type="non-terminal residue" evidence="1">
    <location>
        <position position="52"/>
    </location>
</feature>
<sequence length="52" mass="5410">KTVSVMEEVDDEEAVPCEGDTSSTVIVGVTTVGKETGRVKIKDASIKVGTTI</sequence>
<dbReference type="EMBL" id="JAHRHJ020000001">
    <property type="protein sequence ID" value="KAH9328505.1"/>
    <property type="molecule type" value="Genomic_DNA"/>
</dbReference>
<dbReference type="Proteomes" id="UP000824469">
    <property type="component" value="Unassembled WGS sequence"/>
</dbReference>
<feature type="non-terminal residue" evidence="1">
    <location>
        <position position="1"/>
    </location>
</feature>